<accession>A0A3N5DPU0</accession>
<dbReference type="Proteomes" id="UP000275232">
    <property type="component" value="Unassembled WGS sequence"/>
</dbReference>
<name>A0A3N5DPU0_9SPHN</name>
<feature type="transmembrane region" description="Helical" evidence="1">
    <location>
        <begin position="21"/>
        <end position="43"/>
    </location>
</feature>
<sequence length="161" mass="16163">MTETLSAYLPLDVIAHFAATPFGTAAVALVLLVATASVVALSLPGTLTPLSFTGGMLLGASGIAVVLLGALVGSHLLFLASRRYLAGFMQRRFGERLDGIGDYLAARGPLYVVGARLGGVPHLLVTAGCAATPISARAFLGASLLGMLPAISLAAIAGSAM</sequence>
<keyword evidence="1" id="KW-0812">Transmembrane</keyword>
<reference evidence="3 4" key="1">
    <citation type="submission" date="2018-11" db="EMBL/GenBank/DDBJ databases">
        <title>Erythrobacter spongiae sp. nov., isolated from a marine sponge.</title>
        <authorList>
            <person name="Zhuang L."/>
            <person name="Luo L."/>
        </authorList>
    </citation>
    <scope>NUCLEOTIDE SEQUENCE [LARGE SCALE GENOMIC DNA]</scope>
    <source>
        <strain evidence="3 4">HN-E23</strain>
    </source>
</reference>
<evidence type="ECO:0000313" key="3">
    <source>
        <dbReference type="EMBL" id="RPF71151.1"/>
    </source>
</evidence>
<dbReference type="InterPro" id="IPR032816">
    <property type="entry name" value="VTT_dom"/>
</dbReference>
<evidence type="ECO:0000256" key="1">
    <source>
        <dbReference type="SAM" id="Phobius"/>
    </source>
</evidence>
<comment type="caution">
    <text evidence="3">The sequence shown here is derived from an EMBL/GenBank/DDBJ whole genome shotgun (WGS) entry which is preliminary data.</text>
</comment>
<dbReference type="RefSeq" id="WP_123879322.1">
    <property type="nucleotide sequence ID" value="NZ_RPFZ01000001.1"/>
</dbReference>
<protein>
    <recommendedName>
        <fullName evidence="2">VTT domain-containing protein</fullName>
    </recommendedName>
</protein>
<evidence type="ECO:0000313" key="4">
    <source>
        <dbReference type="Proteomes" id="UP000275232"/>
    </source>
</evidence>
<dbReference type="AlphaFoldDB" id="A0A3N5DPU0"/>
<feature type="domain" description="VTT" evidence="2">
    <location>
        <begin position="48"/>
        <end position="159"/>
    </location>
</feature>
<keyword evidence="4" id="KW-1185">Reference proteome</keyword>
<evidence type="ECO:0000259" key="2">
    <source>
        <dbReference type="Pfam" id="PF09335"/>
    </source>
</evidence>
<proteinExistence type="predicted"/>
<feature type="transmembrane region" description="Helical" evidence="1">
    <location>
        <begin position="138"/>
        <end position="160"/>
    </location>
</feature>
<dbReference type="OrthoDB" id="7407683at2"/>
<dbReference type="EMBL" id="RPFZ01000001">
    <property type="protein sequence ID" value="RPF71151.1"/>
    <property type="molecule type" value="Genomic_DNA"/>
</dbReference>
<keyword evidence="1" id="KW-0472">Membrane</keyword>
<feature type="transmembrane region" description="Helical" evidence="1">
    <location>
        <begin position="55"/>
        <end position="80"/>
    </location>
</feature>
<keyword evidence="1" id="KW-1133">Transmembrane helix</keyword>
<gene>
    <name evidence="3" type="ORF">EG799_05640</name>
</gene>
<dbReference type="Pfam" id="PF09335">
    <property type="entry name" value="VTT_dom"/>
    <property type="match status" value="1"/>
</dbReference>
<organism evidence="3 4">
    <name type="scientific">Aurantiacibacter spongiae</name>
    <dbReference type="NCBI Taxonomy" id="2488860"/>
    <lineage>
        <taxon>Bacteria</taxon>
        <taxon>Pseudomonadati</taxon>
        <taxon>Pseudomonadota</taxon>
        <taxon>Alphaproteobacteria</taxon>
        <taxon>Sphingomonadales</taxon>
        <taxon>Erythrobacteraceae</taxon>
        <taxon>Aurantiacibacter</taxon>
    </lineage>
</organism>